<dbReference type="AlphaFoldDB" id="A0AAF0J741"/>
<dbReference type="GO" id="GO:0005739">
    <property type="term" value="C:mitochondrion"/>
    <property type="evidence" value="ECO:0007669"/>
    <property type="project" value="TreeGrafter"/>
</dbReference>
<comment type="similarity">
    <text evidence="2 9">Belongs to the iron/manganese superoxide dismutase family.</text>
</comment>
<dbReference type="EMBL" id="CP119880">
    <property type="protein sequence ID" value="WFD36222.1"/>
    <property type="molecule type" value="Genomic_DNA"/>
</dbReference>
<name>A0AAF0J741_9BASI</name>
<comment type="function">
    <text evidence="9">Destroys radicals which are normally produced within the cells and which are toxic to biological systems.</text>
</comment>
<evidence type="ECO:0000259" key="11">
    <source>
        <dbReference type="Pfam" id="PF02777"/>
    </source>
</evidence>
<keyword evidence="6" id="KW-0464">Manganese</keyword>
<evidence type="ECO:0000256" key="7">
    <source>
        <dbReference type="ARBA" id="ARBA00049204"/>
    </source>
</evidence>
<dbReference type="PIRSF" id="PIRSF000349">
    <property type="entry name" value="SODismutase"/>
    <property type="match status" value="1"/>
</dbReference>
<dbReference type="GO" id="GO:0004784">
    <property type="term" value="F:superoxide dismutase activity"/>
    <property type="evidence" value="ECO:0007669"/>
    <property type="project" value="UniProtKB-EC"/>
</dbReference>
<organism evidence="12 13">
    <name type="scientific">Malassezia cuniculi</name>
    <dbReference type="NCBI Taxonomy" id="948313"/>
    <lineage>
        <taxon>Eukaryota</taxon>
        <taxon>Fungi</taxon>
        <taxon>Dikarya</taxon>
        <taxon>Basidiomycota</taxon>
        <taxon>Ustilaginomycotina</taxon>
        <taxon>Malasseziomycetes</taxon>
        <taxon>Malasseziales</taxon>
        <taxon>Malasseziaceae</taxon>
        <taxon>Malassezia</taxon>
    </lineage>
</organism>
<protein>
    <recommendedName>
        <fullName evidence="9">Superoxide dismutase</fullName>
        <ecNumber evidence="9">1.15.1.1</ecNumber>
    </recommendedName>
</protein>
<evidence type="ECO:0000256" key="5">
    <source>
        <dbReference type="ARBA" id="ARBA00023002"/>
    </source>
</evidence>
<dbReference type="GO" id="GO:0030145">
    <property type="term" value="F:manganese ion binding"/>
    <property type="evidence" value="ECO:0007669"/>
    <property type="project" value="TreeGrafter"/>
</dbReference>
<dbReference type="PANTHER" id="PTHR11404">
    <property type="entry name" value="SUPEROXIDE DISMUTASE 2"/>
    <property type="match status" value="1"/>
</dbReference>
<proteinExistence type="inferred from homology"/>
<dbReference type="SUPFAM" id="SSF54719">
    <property type="entry name" value="Fe,Mn superoxide dismutase (SOD), C-terminal domain"/>
    <property type="match status" value="1"/>
</dbReference>
<feature type="binding site" evidence="8">
    <location>
        <position position="180"/>
    </location>
    <ligand>
        <name>Mn(2+)</name>
        <dbReference type="ChEBI" id="CHEBI:29035"/>
    </ligand>
</feature>
<feature type="domain" description="Manganese/iron superoxide dismutase N-terminal" evidence="10">
    <location>
        <begin position="22"/>
        <end position="103"/>
    </location>
</feature>
<evidence type="ECO:0000259" key="10">
    <source>
        <dbReference type="Pfam" id="PF00081"/>
    </source>
</evidence>
<evidence type="ECO:0000256" key="1">
    <source>
        <dbReference type="ARBA" id="ARBA00001936"/>
    </source>
</evidence>
<evidence type="ECO:0000256" key="4">
    <source>
        <dbReference type="ARBA" id="ARBA00022862"/>
    </source>
</evidence>
<feature type="binding site" evidence="8">
    <location>
        <position position="184"/>
    </location>
    <ligand>
        <name>Mn(2+)</name>
        <dbReference type="ChEBI" id="CHEBI:29035"/>
    </ligand>
</feature>
<dbReference type="PRINTS" id="PR01703">
    <property type="entry name" value="MNSODISMTASE"/>
</dbReference>
<dbReference type="Gene3D" id="3.55.40.20">
    <property type="entry name" value="Iron/manganese superoxide dismutase, C-terminal domain"/>
    <property type="match status" value="1"/>
</dbReference>
<dbReference type="FunFam" id="3.55.40.20:FF:000002">
    <property type="entry name" value="Superoxide dismutase"/>
    <property type="match status" value="1"/>
</dbReference>
<dbReference type="Pfam" id="PF02777">
    <property type="entry name" value="Sod_Fe_C"/>
    <property type="match status" value="1"/>
</dbReference>
<dbReference type="EC" id="1.15.1.1" evidence="9"/>
<dbReference type="InterPro" id="IPR036324">
    <property type="entry name" value="Mn/Fe_SOD_N_sf"/>
</dbReference>
<dbReference type="InterPro" id="IPR036314">
    <property type="entry name" value="SOD_C_sf"/>
</dbReference>
<dbReference type="InterPro" id="IPR019831">
    <property type="entry name" value="Mn/Fe_SOD_N"/>
</dbReference>
<evidence type="ECO:0000256" key="8">
    <source>
        <dbReference type="PIRSR" id="PIRSR000349-1"/>
    </source>
</evidence>
<evidence type="ECO:0000256" key="6">
    <source>
        <dbReference type="ARBA" id="ARBA00023211"/>
    </source>
</evidence>
<comment type="catalytic activity">
    <reaction evidence="7 9">
        <text>2 superoxide + 2 H(+) = H2O2 + O2</text>
        <dbReference type="Rhea" id="RHEA:20696"/>
        <dbReference type="ChEBI" id="CHEBI:15378"/>
        <dbReference type="ChEBI" id="CHEBI:15379"/>
        <dbReference type="ChEBI" id="CHEBI:16240"/>
        <dbReference type="ChEBI" id="CHEBI:18421"/>
        <dbReference type="EC" id="1.15.1.1"/>
    </reaction>
</comment>
<accession>A0AAF0J741</accession>
<gene>
    <name evidence="12" type="primary">SOD2</name>
    <name evidence="12" type="ORF">MCUN1_003100</name>
</gene>
<dbReference type="FunFam" id="1.10.287.990:FF:000001">
    <property type="entry name" value="Superoxide dismutase"/>
    <property type="match status" value="1"/>
</dbReference>
<keyword evidence="4" id="KW-0049">Antioxidant</keyword>
<evidence type="ECO:0000256" key="9">
    <source>
        <dbReference type="RuleBase" id="RU000414"/>
    </source>
</evidence>
<dbReference type="InterPro" id="IPR019833">
    <property type="entry name" value="Mn/Fe_SOD_BS"/>
</dbReference>
<sequence length="218" mass="23644">MFAIARAAAPIKNATRMGVRAKHTLPSLSYGFGDLEPAISGQIMELHYTKHHQTYVNNLNAAEASLSEALAKGDAKAEISTLKAINFNGGGHVNHTLFWANLAPANQGGGELGSGPLKEAIERDFGSLEELKTKFNAQLAGIQGSGWGWLGLDKNSGKLAITTTANQDPLLSHIPLIGIDAWEHAFYLQYLNDKASYFKNIWNVINFEEAQKRLVAAK</sequence>
<dbReference type="SUPFAM" id="SSF46609">
    <property type="entry name" value="Fe,Mn superoxide dismutase (SOD), N-terminal domain"/>
    <property type="match status" value="1"/>
</dbReference>
<dbReference type="Proteomes" id="UP001219933">
    <property type="component" value="Chromosome 4"/>
</dbReference>
<reference evidence="12" key="1">
    <citation type="submission" date="2023-03" db="EMBL/GenBank/DDBJ databases">
        <title>Mating type loci evolution in Malassezia.</title>
        <authorList>
            <person name="Coelho M.A."/>
        </authorList>
    </citation>
    <scope>NUCLEOTIDE SEQUENCE</scope>
    <source>
        <strain evidence="12">CBS 11721</strain>
    </source>
</reference>
<evidence type="ECO:0000256" key="2">
    <source>
        <dbReference type="ARBA" id="ARBA00008714"/>
    </source>
</evidence>
<evidence type="ECO:0000313" key="13">
    <source>
        <dbReference type="Proteomes" id="UP001219933"/>
    </source>
</evidence>
<feature type="binding site" evidence="8">
    <location>
        <position position="95"/>
    </location>
    <ligand>
        <name>Mn(2+)</name>
        <dbReference type="ChEBI" id="CHEBI:29035"/>
    </ligand>
</feature>
<keyword evidence="5 9" id="KW-0560">Oxidoreductase</keyword>
<comment type="cofactor">
    <cofactor evidence="1">
        <name>Mn(2+)</name>
        <dbReference type="ChEBI" id="CHEBI:29035"/>
    </cofactor>
</comment>
<feature type="binding site" evidence="8">
    <location>
        <position position="47"/>
    </location>
    <ligand>
        <name>Mn(2+)</name>
        <dbReference type="ChEBI" id="CHEBI:29035"/>
    </ligand>
</feature>
<dbReference type="PROSITE" id="PS00088">
    <property type="entry name" value="SOD_MN"/>
    <property type="match status" value="1"/>
</dbReference>
<feature type="domain" description="Manganese/iron superoxide dismutase C-terminal" evidence="11">
    <location>
        <begin position="115"/>
        <end position="213"/>
    </location>
</feature>
<dbReference type="InterPro" id="IPR050265">
    <property type="entry name" value="Fe/Mn_Superoxide_Dismutase"/>
</dbReference>
<keyword evidence="3 8" id="KW-0479">Metal-binding</keyword>
<dbReference type="Pfam" id="PF00081">
    <property type="entry name" value="Sod_Fe_N"/>
    <property type="match status" value="1"/>
</dbReference>
<dbReference type="Gene3D" id="1.10.287.990">
    <property type="entry name" value="Fe,Mn superoxide dismutase (SOD) domain"/>
    <property type="match status" value="1"/>
</dbReference>
<dbReference type="InterPro" id="IPR001189">
    <property type="entry name" value="Mn/Fe_SOD"/>
</dbReference>
<evidence type="ECO:0000256" key="3">
    <source>
        <dbReference type="ARBA" id="ARBA00022723"/>
    </source>
</evidence>
<dbReference type="PANTHER" id="PTHR11404:SF6">
    <property type="entry name" value="SUPEROXIDE DISMUTASE [MN], MITOCHONDRIAL"/>
    <property type="match status" value="1"/>
</dbReference>
<evidence type="ECO:0000313" key="12">
    <source>
        <dbReference type="EMBL" id="WFD36222.1"/>
    </source>
</evidence>
<keyword evidence="13" id="KW-1185">Reference proteome</keyword>
<dbReference type="InterPro" id="IPR019832">
    <property type="entry name" value="Mn/Fe_SOD_C"/>
</dbReference>